<name>A0A080ZP37_PHYNI</name>
<accession>A0A080ZP37</accession>
<dbReference type="Proteomes" id="UP000028582">
    <property type="component" value="Unassembled WGS sequence"/>
</dbReference>
<evidence type="ECO:0000313" key="2">
    <source>
        <dbReference type="Proteomes" id="UP000028582"/>
    </source>
</evidence>
<dbReference type="EMBL" id="ANJA01002655">
    <property type="protein sequence ID" value="ETO68398.1"/>
    <property type="molecule type" value="Genomic_DNA"/>
</dbReference>
<organism evidence="1 2">
    <name type="scientific">Phytophthora nicotianae P1976</name>
    <dbReference type="NCBI Taxonomy" id="1317066"/>
    <lineage>
        <taxon>Eukaryota</taxon>
        <taxon>Sar</taxon>
        <taxon>Stramenopiles</taxon>
        <taxon>Oomycota</taxon>
        <taxon>Peronosporomycetes</taxon>
        <taxon>Peronosporales</taxon>
        <taxon>Peronosporaceae</taxon>
        <taxon>Phytophthora</taxon>
    </lineage>
</organism>
<comment type="caution">
    <text evidence="1">The sequence shown here is derived from an EMBL/GenBank/DDBJ whole genome shotgun (WGS) entry which is preliminary data.</text>
</comment>
<protein>
    <submittedName>
        <fullName evidence="1">Uncharacterized protein</fullName>
    </submittedName>
</protein>
<sequence length="166" mass="19525">MLVSITDIAHEWNAICMNPTAETRRCINTLLQFLIENNCYTITLNDNYSINETVQVLIHEDDVESLISDRRIQAILMENGIFVADEMLALSNYNICVLFIVENDPFRYVRDTRFGLLKFSSNGIFDYSRISKQTWPHHETMAMALYHPRRIEKWIQQGKDLEEYLN</sequence>
<dbReference type="AlphaFoldDB" id="A0A080ZP37"/>
<evidence type="ECO:0000313" key="1">
    <source>
        <dbReference type="EMBL" id="ETO68398.1"/>
    </source>
</evidence>
<reference evidence="1 2" key="1">
    <citation type="submission" date="2013-11" db="EMBL/GenBank/DDBJ databases">
        <title>The Genome Sequence of Phytophthora parasitica P1976.</title>
        <authorList>
            <consortium name="The Broad Institute Genomics Platform"/>
            <person name="Russ C."/>
            <person name="Tyler B."/>
            <person name="Panabieres F."/>
            <person name="Shan W."/>
            <person name="Tripathy S."/>
            <person name="Grunwald N."/>
            <person name="Machado M."/>
            <person name="Johnson C.S."/>
            <person name="Walker B."/>
            <person name="Young S."/>
            <person name="Zeng Q."/>
            <person name="Gargeya S."/>
            <person name="Fitzgerald M."/>
            <person name="Haas B."/>
            <person name="Abouelleil A."/>
            <person name="Allen A.W."/>
            <person name="Alvarado L."/>
            <person name="Arachchi H.M."/>
            <person name="Berlin A.M."/>
            <person name="Chapman S.B."/>
            <person name="Gainer-Dewar J."/>
            <person name="Goldberg J."/>
            <person name="Griggs A."/>
            <person name="Gujja S."/>
            <person name="Hansen M."/>
            <person name="Howarth C."/>
            <person name="Imamovic A."/>
            <person name="Ireland A."/>
            <person name="Larimer J."/>
            <person name="McCowan C."/>
            <person name="Murphy C."/>
            <person name="Pearson M."/>
            <person name="Poon T.W."/>
            <person name="Priest M."/>
            <person name="Roberts A."/>
            <person name="Saif S."/>
            <person name="Shea T."/>
            <person name="Sisk P."/>
            <person name="Sykes S."/>
            <person name="Wortman J."/>
            <person name="Nusbaum C."/>
            <person name="Birren B."/>
        </authorList>
    </citation>
    <scope>NUCLEOTIDE SEQUENCE [LARGE SCALE GENOMIC DNA]</scope>
    <source>
        <strain evidence="1 2">P1976</strain>
    </source>
</reference>
<proteinExistence type="predicted"/>
<gene>
    <name evidence="1" type="ORF">F444_14748</name>
</gene>